<evidence type="ECO:0000256" key="2">
    <source>
        <dbReference type="ARBA" id="ARBA00022490"/>
    </source>
</evidence>
<feature type="coiled-coil region" evidence="3">
    <location>
        <begin position="159"/>
        <end position="193"/>
    </location>
</feature>
<feature type="coiled-coil region" evidence="3">
    <location>
        <begin position="558"/>
        <end position="606"/>
    </location>
</feature>
<dbReference type="InterPro" id="IPR012943">
    <property type="entry name" value="Cnn_1N"/>
</dbReference>
<gene>
    <name evidence="6" type="ORF">PF008_g15052</name>
</gene>
<evidence type="ECO:0000313" key="7">
    <source>
        <dbReference type="Proteomes" id="UP000486351"/>
    </source>
</evidence>
<organism evidence="6 7">
    <name type="scientific">Phytophthora fragariae</name>
    <dbReference type="NCBI Taxonomy" id="53985"/>
    <lineage>
        <taxon>Eukaryota</taxon>
        <taxon>Sar</taxon>
        <taxon>Stramenopiles</taxon>
        <taxon>Oomycota</taxon>
        <taxon>Peronosporomycetes</taxon>
        <taxon>Peronosporales</taxon>
        <taxon>Peronosporaceae</taxon>
        <taxon>Phytophthora</taxon>
    </lineage>
</organism>
<keyword evidence="2" id="KW-0963">Cytoplasm</keyword>
<feature type="compositionally biased region" description="Polar residues" evidence="4">
    <location>
        <begin position="1139"/>
        <end position="1149"/>
    </location>
</feature>
<feature type="region of interest" description="Disordered" evidence="4">
    <location>
        <begin position="475"/>
        <end position="494"/>
    </location>
</feature>
<evidence type="ECO:0000256" key="4">
    <source>
        <dbReference type="SAM" id="MobiDB-lite"/>
    </source>
</evidence>
<accession>A0A6G0RFD8</accession>
<reference evidence="6 7" key="1">
    <citation type="submission" date="2018-09" db="EMBL/GenBank/DDBJ databases">
        <title>Genomic investigation of the strawberry pathogen Phytophthora fragariae indicates pathogenicity is determined by transcriptional variation in three key races.</title>
        <authorList>
            <person name="Adams T.M."/>
            <person name="Armitage A.D."/>
            <person name="Sobczyk M.K."/>
            <person name="Bates H.J."/>
            <person name="Dunwell J.M."/>
            <person name="Nellist C.F."/>
            <person name="Harrison R.J."/>
        </authorList>
    </citation>
    <scope>NUCLEOTIDE SEQUENCE [LARGE SCALE GENOMIC DNA]</scope>
    <source>
        <strain evidence="6 7">NOV-77</strain>
    </source>
</reference>
<evidence type="ECO:0000256" key="3">
    <source>
        <dbReference type="SAM" id="Coils"/>
    </source>
</evidence>
<feature type="compositionally biased region" description="Basic and acidic residues" evidence="4">
    <location>
        <begin position="1097"/>
        <end position="1107"/>
    </location>
</feature>
<feature type="domain" description="Centrosomin N-terminal motif 1" evidence="5">
    <location>
        <begin position="34"/>
        <end position="108"/>
    </location>
</feature>
<feature type="region of interest" description="Disordered" evidence="4">
    <location>
        <begin position="1083"/>
        <end position="1149"/>
    </location>
</feature>
<dbReference type="EMBL" id="QXFY01000959">
    <property type="protein sequence ID" value="KAE9332216.1"/>
    <property type="molecule type" value="Genomic_DNA"/>
</dbReference>
<dbReference type="GO" id="GO:0005737">
    <property type="term" value="C:cytoplasm"/>
    <property type="evidence" value="ECO:0007669"/>
    <property type="project" value="UniProtKB-SubCell"/>
</dbReference>
<feature type="coiled-coil region" evidence="3">
    <location>
        <begin position="713"/>
        <end position="899"/>
    </location>
</feature>
<dbReference type="Proteomes" id="UP000486351">
    <property type="component" value="Unassembled WGS sequence"/>
</dbReference>
<protein>
    <recommendedName>
        <fullName evidence="5">Centrosomin N-terminal motif 1 domain-containing protein</fullName>
    </recommendedName>
</protein>
<feature type="compositionally biased region" description="Polar residues" evidence="4">
    <location>
        <begin position="1110"/>
        <end position="1119"/>
    </location>
</feature>
<name>A0A6G0RFD8_9STRA</name>
<dbReference type="GO" id="GO:0005815">
    <property type="term" value="C:microtubule organizing center"/>
    <property type="evidence" value="ECO:0007669"/>
    <property type="project" value="InterPro"/>
</dbReference>
<comment type="caution">
    <text evidence="6">The sequence shown here is derived from an EMBL/GenBank/DDBJ whole genome shotgun (WGS) entry which is preliminary data.</text>
</comment>
<evidence type="ECO:0000256" key="1">
    <source>
        <dbReference type="ARBA" id="ARBA00004496"/>
    </source>
</evidence>
<proteinExistence type="predicted"/>
<evidence type="ECO:0000259" key="5">
    <source>
        <dbReference type="Pfam" id="PF07989"/>
    </source>
</evidence>
<feature type="coiled-coil region" evidence="3">
    <location>
        <begin position="1053"/>
        <end position="1080"/>
    </location>
</feature>
<dbReference type="Pfam" id="PF07989">
    <property type="entry name" value="Cnn_1N"/>
    <property type="match status" value="1"/>
</dbReference>
<dbReference type="SUPFAM" id="SSF90257">
    <property type="entry name" value="Myosin rod fragments"/>
    <property type="match status" value="1"/>
</dbReference>
<feature type="region of interest" description="Disordered" evidence="4">
    <location>
        <begin position="1"/>
        <end position="34"/>
    </location>
</feature>
<comment type="subcellular location">
    <subcellularLocation>
        <location evidence="1">Cytoplasm</location>
    </subcellularLocation>
</comment>
<evidence type="ECO:0000313" key="6">
    <source>
        <dbReference type="EMBL" id="KAE9332216.1"/>
    </source>
</evidence>
<sequence>MQTPLRDGDGDADGGTLHHSTPTPTPSRDHSTLLREQEAERERLRMDNFNQALRINFLEERLLRMKQGTDFCSEDLESELAQLRLTLEEREHELRQRNFSMIRATEAIDMLNAQLHEAQAAAARARDEAQREAEAQLHQLLEERGGVDAETAERWRLELEAALSSEQLSQRKLQELEQELIKQREDVATFTTQLQDAQDARARDQRDAELRSQREQQNMQQVEMANVKALAEAEHWKALSKQREEQLTALQLTAEAMRQEKQTQDARYQAKLKRMEEQVQHQMEQLQRESENYRAEHTRLLTDREKTHFDKERLAMENESVKQERARLQAEMERMAKERQQLAGEMERVRLQNAKLTAACEEQAKSLESYRADREATMDTIHQLESELHQRRKLENEHELTLKTLESRLEHAEAEARRMKEQCDLAESRCQQTANERLLVLEKDRQAMEEDNRRLRAELSDFQLDLEAMERKFQDSEQRFSAEATNAQEQRQHLSAYEEEFERLSAQVQEYQKQLAGCEDELARRATCVQDLERQLAEAVTANSSTSTAARQQQMEWQNQLAMEKSALLRQLDEERRRAKEVEGAASSLKAESTSAQKELEDVKMELRSLLISRNRAFSDGRNQTVVSLAREAISTLKNEFKKEATAMQTRWKQEASLMTSKLDRLSTQLRSSQGKLEVLQRSSVHTKDAKQSLEKTWSIRYEELRLEKDNERRTLEEEISYFQTKAADAEEALSRATSELQSLKRDQKGSCETSQRDHQALEEEINYFQAKAVDAEEALSRITTELQTLKHDQKGSCEASQRELHALEEEIDFFQAKATEAEDALSRVTSELQVLKRDRKGSREESQQDYHNLKESNRLLFEEVQERRRSAEHARKQYMQAVRENKELLKAIEMYKDAIAGRDKDIEKYKSAVMKHAQQLQRRVEFGEVKQTLLEQLEQTQYMITETYKRWEDSPIVRGPVVNAAGSVETYEVAILQLDEYIGRMQLVSERWSEFMTQSQELQRRYGDAWKSASRGFDRKKDQPRWVDDVERKCSRLLAEAVRVSEAMSEVVNNIAVVLQKERDEKKRIEKERAIAVDNNASVKRREDAPSNWSPREAEFFDERHGTPRSRSASQPQFESPVKSHVQNGFDAPRRNSKTSTSAHRSVNALYRSSLSSIGRVGMKVQDLEKEIRNARD</sequence>
<dbReference type="AlphaFoldDB" id="A0A6G0RFD8"/>
<keyword evidence="3" id="KW-0175">Coiled coil</keyword>
<feature type="coiled-coil region" evidence="3">
    <location>
        <begin position="73"/>
        <end position="135"/>
    </location>
</feature>